<protein>
    <submittedName>
        <fullName evidence="6">Helix-turn-helix domain-containing protein</fullName>
    </submittedName>
</protein>
<feature type="domain" description="Cyclic nucleotide-binding" evidence="4">
    <location>
        <begin position="37"/>
        <end position="156"/>
    </location>
</feature>
<dbReference type="InterPro" id="IPR012318">
    <property type="entry name" value="HTH_CRP"/>
</dbReference>
<dbReference type="SUPFAM" id="SSF46785">
    <property type="entry name" value="Winged helix' DNA-binding domain"/>
    <property type="match status" value="1"/>
</dbReference>
<dbReference type="InterPro" id="IPR036390">
    <property type="entry name" value="WH_DNA-bd_sf"/>
</dbReference>
<evidence type="ECO:0000256" key="2">
    <source>
        <dbReference type="ARBA" id="ARBA00023125"/>
    </source>
</evidence>
<name>A0ABW6ZJU9_9HYPH</name>
<evidence type="ECO:0000313" key="7">
    <source>
        <dbReference type="Proteomes" id="UP001604043"/>
    </source>
</evidence>
<evidence type="ECO:0000259" key="5">
    <source>
        <dbReference type="SMART" id="SM00419"/>
    </source>
</evidence>
<dbReference type="InterPro" id="IPR050397">
    <property type="entry name" value="Env_Response_Regulators"/>
</dbReference>
<keyword evidence="1" id="KW-0805">Transcription regulation</keyword>
<gene>
    <name evidence="6" type="ORF">V5F30_17990</name>
</gene>
<evidence type="ECO:0000259" key="4">
    <source>
        <dbReference type="SMART" id="SM00100"/>
    </source>
</evidence>
<proteinExistence type="predicted"/>
<dbReference type="InterPro" id="IPR014710">
    <property type="entry name" value="RmlC-like_jellyroll"/>
</dbReference>
<evidence type="ECO:0000313" key="6">
    <source>
        <dbReference type="EMBL" id="MFG1254108.1"/>
    </source>
</evidence>
<evidence type="ECO:0000256" key="1">
    <source>
        <dbReference type="ARBA" id="ARBA00023015"/>
    </source>
</evidence>
<dbReference type="EMBL" id="JBAFUR010000005">
    <property type="protein sequence ID" value="MFG1254108.1"/>
    <property type="molecule type" value="Genomic_DNA"/>
</dbReference>
<dbReference type="PRINTS" id="PR00034">
    <property type="entry name" value="HTHCRP"/>
</dbReference>
<evidence type="ECO:0000256" key="3">
    <source>
        <dbReference type="ARBA" id="ARBA00023163"/>
    </source>
</evidence>
<dbReference type="SMART" id="SM00100">
    <property type="entry name" value="cNMP"/>
    <property type="match status" value="1"/>
</dbReference>
<dbReference type="PANTHER" id="PTHR24567">
    <property type="entry name" value="CRP FAMILY TRANSCRIPTIONAL REGULATORY PROTEIN"/>
    <property type="match status" value="1"/>
</dbReference>
<dbReference type="Gene3D" id="1.10.10.10">
    <property type="entry name" value="Winged helix-like DNA-binding domain superfamily/Winged helix DNA-binding domain"/>
    <property type="match status" value="1"/>
</dbReference>
<dbReference type="CDD" id="cd00092">
    <property type="entry name" value="HTH_CRP"/>
    <property type="match status" value="1"/>
</dbReference>
<dbReference type="RefSeq" id="WP_024276571.1">
    <property type="nucleotide sequence ID" value="NZ_JAMJXC010000002.1"/>
</dbReference>
<comment type="caution">
    <text evidence="6">The sequence shown here is derived from an EMBL/GenBank/DDBJ whole genome shotgun (WGS) entry which is preliminary data.</text>
</comment>
<dbReference type="InterPro" id="IPR036388">
    <property type="entry name" value="WH-like_DNA-bd_sf"/>
</dbReference>
<dbReference type="Gene3D" id="2.60.120.10">
    <property type="entry name" value="Jelly Rolls"/>
    <property type="match status" value="1"/>
</dbReference>
<keyword evidence="7" id="KW-1185">Reference proteome</keyword>
<dbReference type="InterPro" id="IPR018335">
    <property type="entry name" value="Tscrpt_reg_HTH_Crp-type_CS"/>
</dbReference>
<dbReference type="SUPFAM" id="SSF51206">
    <property type="entry name" value="cAMP-binding domain-like"/>
    <property type="match status" value="1"/>
</dbReference>
<reference evidence="6 7" key="1">
    <citation type="submission" date="2024-02" db="EMBL/GenBank/DDBJ databases">
        <title>Expansion and revision of Xanthobacter and proposal of Roseixanthobacter gen. nov.</title>
        <authorList>
            <person name="Soltysiak M.P.M."/>
            <person name="Jalihal A."/>
            <person name="Ory A."/>
            <person name="Chrisophersen C."/>
            <person name="Lee A.D."/>
            <person name="Boulton J."/>
            <person name="Springer M."/>
        </authorList>
    </citation>
    <scope>NUCLEOTIDE SEQUENCE [LARGE SCALE GENOMIC DNA]</scope>
    <source>
        <strain evidence="6 7">CB5</strain>
    </source>
</reference>
<dbReference type="CDD" id="cd00038">
    <property type="entry name" value="CAP_ED"/>
    <property type="match status" value="1"/>
</dbReference>
<dbReference type="Proteomes" id="UP001604043">
    <property type="component" value="Unassembled WGS sequence"/>
</dbReference>
<dbReference type="PROSITE" id="PS00042">
    <property type="entry name" value="HTH_CRP_1"/>
    <property type="match status" value="1"/>
</dbReference>
<dbReference type="PANTHER" id="PTHR24567:SF75">
    <property type="entry name" value="FUMARATE AND NITRATE REDUCTION REGULATORY PROTEIN"/>
    <property type="match status" value="1"/>
</dbReference>
<accession>A0ABW6ZJU9</accession>
<sequence>MPSPAAAIAHKTYAQPRAYDSKSFAEPLSSARPAHRWTEEADTRTPTEVVARLGVVASYARNAEIFGEDQPAENLYIVLSGAVRICKLLGDGRRQIETFCLPGDVFGWEMTGRHRFSAEAVSECKIVRVKRSILFSRASDDAELAHALWALTAAELGRAQDHLLVLGRKTAQERVATFLLDMAERAGAGQGPNGIEVTLPMSRQDIADFLGLTIETVSRTLTHLEEISAIALPSSRRVLLRDGATLKRLNS</sequence>
<dbReference type="SMART" id="SM00419">
    <property type="entry name" value="HTH_CRP"/>
    <property type="match status" value="1"/>
</dbReference>
<dbReference type="Pfam" id="PF13545">
    <property type="entry name" value="HTH_Crp_2"/>
    <property type="match status" value="1"/>
</dbReference>
<dbReference type="Pfam" id="PF00027">
    <property type="entry name" value="cNMP_binding"/>
    <property type="match status" value="1"/>
</dbReference>
<feature type="domain" description="HTH crp-type" evidence="5">
    <location>
        <begin position="193"/>
        <end position="242"/>
    </location>
</feature>
<dbReference type="InterPro" id="IPR000595">
    <property type="entry name" value="cNMP-bd_dom"/>
</dbReference>
<organism evidence="6 7">
    <name type="scientific">Xanthobacter aminoxidans</name>
    <dbReference type="NCBI Taxonomy" id="186280"/>
    <lineage>
        <taxon>Bacteria</taxon>
        <taxon>Pseudomonadati</taxon>
        <taxon>Pseudomonadota</taxon>
        <taxon>Alphaproteobacteria</taxon>
        <taxon>Hyphomicrobiales</taxon>
        <taxon>Xanthobacteraceae</taxon>
        <taxon>Xanthobacter</taxon>
    </lineage>
</organism>
<keyword evidence="3" id="KW-0804">Transcription</keyword>
<dbReference type="InterPro" id="IPR018490">
    <property type="entry name" value="cNMP-bd_dom_sf"/>
</dbReference>
<keyword evidence="2" id="KW-0238">DNA-binding</keyword>